<dbReference type="InterPro" id="IPR011990">
    <property type="entry name" value="TPR-like_helical_dom_sf"/>
</dbReference>
<dbReference type="PANTHER" id="PTHR12788:SF10">
    <property type="entry name" value="PROTEIN-TYROSINE SULFOTRANSFERASE"/>
    <property type="match status" value="1"/>
</dbReference>
<dbReference type="InterPro" id="IPR027417">
    <property type="entry name" value="P-loop_NTPase"/>
</dbReference>
<protein>
    <submittedName>
        <fullName evidence="2">Tetratricopeptide repeat-containing sulfotransferase family protein</fullName>
    </submittedName>
</protein>
<evidence type="ECO:0000256" key="1">
    <source>
        <dbReference type="ARBA" id="ARBA00022679"/>
    </source>
</evidence>
<dbReference type="Gene3D" id="3.40.50.300">
    <property type="entry name" value="P-loop containing nucleotide triphosphate hydrolases"/>
    <property type="match status" value="1"/>
</dbReference>
<dbReference type="SUPFAM" id="SSF48452">
    <property type="entry name" value="TPR-like"/>
    <property type="match status" value="1"/>
</dbReference>
<dbReference type="Gene3D" id="1.25.40.10">
    <property type="entry name" value="Tetratricopeptide repeat domain"/>
    <property type="match status" value="2"/>
</dbReference>
<sequence>MLASAEALAARQDWAGAIATYEKILAQAPNEPYTLVQLSYMYSLRGNYRRAAEFALAAARTGTTDEKVLAELLPRLRTFNQGPELLACIERAGPPARMPIPLLIAAGAQLSYLNLPERAIDYLDEARRADPDYPTTLLARTQILTYLGRFDDAEQDVEHALRRAPEIAQGYWLRASLRRQTAERNHVDAIRRELTRPGRSTDDIALLSFALHKELDDLQRYDEAWQALMQGCRAKRSRLNYDGRRMKQLFDALATFEPTFEPAQATRRLADGSRSSDLTAVGIASVGAGATPIFIVGMHRSGTTLLEQMLAGHPEVAALGELYDFTSAMRYATDHHCKGVIDATLIERARVADLSVAGRRYIEGVQWRLGSARYHTDKLPSNFLNIGFIARALPRAKILHMVRDPLETCFSNLRELYSDANPYSYDLAELADYYGWYAELMKHWHARFGGQILDVEYARLLTEPEVQLRRVTEFCGLPFDPAMLELGSRRRGVVTASAVQVRDSIQVRERPKWAPYERWLSPLMAE</sequence>
<keyword evidence="1" id="KW-0808">Transferase</keyword>
<reference evidence="3" key="1">
    <citation type="journal article" date="2019" name="Int. J. Syst. Evol. Microbiol.">
        <title>The Global Catalogue of Microorganisms (GCM) 10K type strain sequencing project: providing services to taxonomists for standard genome sequencing and annotation.</title>
        <authorList>
            <consortium name="The Broad Institute Genomics Platform"/>
            <consortium name="The Broad Institute Genome Sequencing Center for Infectious Disease"/>
            <person name="Wu L."/>
            <person name="Ma J."/>
        </authorList>
    </citation>
    <scope>NUCLEOTIDE SEQUENCE [LARGE SCALE GENOMIC DNA]</scope>
    <source>
        <strain evidence="3">CGMCC 1.10759</strain>
    </source>
</reference>
<organism evidence="2 3">
    <name type="scientific">Steroidobacter flavus</name>
    <dbReference type="NCBI Taxonomy" id="1842136"/>
    <lineage>
        <taxon>Bacteria</taxon>
        <taxon>Pseudomonadati</taxon>
        <taxon>Pseudomonadota</taxon>
        <taxon>Gammaproteobacteria</taxon>
        <taxon>Steroidobacterales</taxon>
        <taxon>Steroidobacteraceae</taxon>
        <taxon>Steroidobacter</taxon>
    </lineage>
</organism>
<dbReference type="Proteomes" id="UP001595904">
    <property type="component" value="Unassembled WGS sequence"/>
</dbReference>
<gene>
    <name evidence="2" type="ORF">ACFPN2_33600</name>
</gene>
<accession>A0ABV8T516</accession>
<dbReference type="RefSeq" id="WP_380604924.1">
    <property type="nucleotide sequence ID" value="NZ_JBHSDU010000015.1"/>
</dbReference>
<comment type="caution">
    <text evidence="2">The sequence shown here is derived from an EMBL/GenBank/DDBJ whole genome shotgun (WGS) entry which is preliminary data.</text>
</comment>
<evidence type="ECO:0000313" key="2">
    <source>
        <dbReference type="EMBL" id="MFC4314058.1"/>
    </source>
</evidence>
<keyword evidence="3" id="KW-1185">Reference proteome</keyword>
<evidence type="ECO:0000313" key="3">
    <source>
        <dbReference type="Proteomes" id="UP001595904"/>
    </source>
</evidence>
<dbReference type="InterPro" id="IPR026634">
    <property type="entry name" value="TPST-like"/>
</dbReference>
<name>A0ABV8T516_9GAMM</name>
<dbReference type="SUPFAM" id="SSF52540">
    <property type="entry name" value="P-loop containing nucleoside triphosphate hydrolases"/>
    <property type="match status" value="1"/>
</dbReference>
<dbReference type="EMBL" id="JBHSDU010000015">
    <property type="protein sequence ID" value="MFC4314058.1"/>
    <property type="molecule type" value="Genomic_DNA"/>
</dbReference>
<dbReference type="Pfam" id="PF13469">
    <property type="entry name" value="Sulfotransfer_3"/>
    <property type="match status" value="1"/>
</dbReference>
<proteinExistence type="predicted"/>
<dbReference type="PANTHER" id="PTHR12788">
    <property type="entry name" value="PROTEIN-TYROSINE SULFOTRANSFERASE 2"/>
    <property type="match status" value="1"/>
</dbReference>